<comment type="similarity">
    <text evidence="3">Belongs to the RxLR effector family.</text>
</comment>
<sequence>MYCTYSAVVGDASALAYYPDQARISANPRQLNTGEKIEEARVSRAIKIDIKDASERAYTPGLSPLAGAVSKISPSAQKVANKLWLKSQTDPTLVFNMLHLGEASVKLDENPRFLLWLNYVDTGQDKLKDNSKFLQWFQYSKTYWSTVSRDPSDLQTFNSLLNKYKYSEIELVRLFQALKQRPELATLGDNLPTFLFKKWLDKKFTPRYVGKQLALPWGTTIFALEKDHIFYRALEEYTIYYTARRGGEELLKTVRGLFASNKPDEALDAAMKLAR</sequence>
<dbReference type="Pfam" id="PF22748">
    <property type="entry name" value="PexRD54_WY"/>
    <property type="match status" value="1"/>
</dbReference>
<dbReference type="KEGG" id="psoj:PHYSODRAFT_299032"/>
<dbReference type="Proteomes" id="UP000002640">
    <property type="component" value="Unassembled WGS sequence"/>
</dbReference>
<dbReference type="RefSeq" id="XP_009523911.1">
    <property type="nucleotide sequence ID" value="XM_009525616.1"/>
</dbReference>
<feature type="domain" description="RxLR effector PexRD54 WY" evidence="7">
    <location>
        <begin position="79"/>
        <end position="120"/>
    </location>
</feature>
<evidence type="ECO:0000313" key="8">
    <source>
        <dbReference type="EMBL" id="EGZ21194.1"/>
    </source>
</evidence>
<organism evidence="8 9">
    <name type="scientific">Phytophthora sojae (strain P6497)</name>
    <name type="common">Soybean stem and root rot agent</name>
    <name type="synonym">Phytophthora megasperma f. sp. glycines</name>
    <dbReference type="NCBI Taxonomy" id="1094619"/>
    <lineage>
        <taxon>Eukaryota</taxon>
        <taxon>Sar</taxon>
        <taxon>Stramenopiles</taxon>
        <taxon>Oomycota</taxon>
        <taxon>Peronosporomycetes</taxon>
        <taxon>Peronosporales</taxon>
        <taxon>Peronosporaceae</taxon>
        <taxon>Phytophthora</taxon>
    </lineage>
</organism>
<name>G4ZA55_PHYSP</name>
<evidence type="ECO:0000256" key="4">
    <source>
        <dbReference type="ARBA" id="ARBA00022525"/>
    </source>
</evidence>
<dbReference type="GeneID" id="20641684"/>
<keyword evidence="9" id="KW-1185">Reference proteome</keyword>
<dbReference type="InterPro" id="IPR054463">
    <property type="entry name" value="PexRD54_WY"/>
</dbReference>
<reference evidence="8 9" key="1">
    <citation type="journal article" date="2006" name="Science">
        <title>Phytophthora genome sequences uncover evolutionary origins and mechanisms of pathogenesis.</title>
        <authorList>
            <person name="Tyler B.M."/>
            <person name="Tripathy S."/>
            <person name="Zhang X."/>
            <person name="Dehal P."/>
            <person name="Jiang R.H."/>
            <person name="Aerts A."/>
            <person name="Arredondo F.D."/>
            <person name="Baxter L."/>
            <person name="Bensasson D."/>
            <person name="Beynon J.L."/>
            <person name="Chapman J."/>
            <person name="Damasceno C.M."/>
            <person name="Dorrance A.E."/>
            <person name="Dou D."/>
            <person name="Dickerman A.W."/>
            <person name="Dubchak I.L."/>
            <person name="Garbelotto M."/>
            <person name="Gijzen M."/>
            <person name="Gordon S.G."/>
            <person name="Govers F."/>
            <person name="Grunwald N.J."/>
            <person name="Huang W."/>
            <person name="Ivors K.L."/>
            <person name="Jones R.W."/>
            <person name="Kamoun S."/>
            <person name="Krampis K."/>
            <person name="Lamour K.H."/>
            <person name="Lee M.K."/>
            <person name="McDonald W.H."/>
            <person name="Medina M."/>
            <person name="Meijer H.J."/>
            <person name="Nordberg E.K."/>
            <person name="Maclean D.J."/>
            <person name="Ospina-Giraldo M.D."/>
            <person name="Morris P.F."/>
            <person name="Phuntumart V."/>
            <person name="Putnam N.H."/>
            <person name="Rash S."/>
            <person name="Rose J.K."/>
            <person name="Sakihama Y."/>
            <person name="Salamov A.A."/>
            <person name="Savidor A."/>
            <person name="Scheuring C.F."/>
            <person name="Smith B.M."/>
            <person name="Sobral B.W."/>
            <person name="Terry A."/>
            <person name="Torto-Alalibo T.A."/>
            <person name="Win J."/>
            <person name="Xu Z."/>
            <person name="Zhang H."/>
            <person name="Grigoriev I.V."/>
            <person name="Rokhsar D.S."/>
            <person name="Boore J.L."/>
        </authorList>
    </citation>
    <scope>NUCLEOTIDE SEQUENCE [LARGE SCALE GENOMIC DNA]</scope>
    <source>
        <strain evidence="8 9">P6497</strain>
    </source>
</reference>
<protein>
    <recommendedName>
        <fullName evidence="7">RxLR effector PexRD54 WY domain-containing protein</fullName>
    </recommendedName>
</protein>
<evidence type="ECO:0000256" key="6">
    <source>
        <dbReference type="ARBA" id="ARBA00023026"/>
    </source>
</evidence>
<evidence type="ECO:0000259" key="7">
    <source>
        <dbReference type="Pfam" id="PF22748"/>
    </source>
</evidence>
<evidence type="ECO:0000256" key="2">
    <source>
        <dbReference type="ARBA" id="ARBA00004613"/>
    </source>
</evidence>
<dbReference type="SMR" id="G4ZA55"/>
<comment type="subcellular location">
    <subcellularLocation>
        <location evidence="1">Host cell</location>
    </subcellularLocation>
    <subcellularLocation>
        <location evidence="2">Secreted</location>
    </subcellularLocation>
</comment>
<accession>G4ZA55</accession>
<evidence type="ECO:0000256" key="3">
    <source>
        <dbReference type="ARBA" id="ARBA00010400"/>
    </source>
</evidence>
<dbReference type="GO" id="GO:0043657">
    <property type="term" value="C:host cell"/>
    <property type="evidence" value="ECO:0007669"/>
    <property type="project" value="UniProtKB-SubCell"/>
</dbReference>
<evidence type="ECO:0000256" key="5">
    <source>
        <dbReference type="ARBA" id="ARBA00022729"/>
    </source>
</evidence>
<dbReference type="EMBL" id="JH159153">
    <property type="protein sequence ID" value="EGZ21194.1"/>
    <property type="molecule type" value="Genomic_DNA"/>
</dbReference>
<gene>
    <name evidence="8" type="ORF">PHYSODRAFT_299032</name>
</gene>
<dbReference type="AlphaFoldDB" id="G4ZA55"/>
<keyword evidence="6" id="KW-0843">Virulence</keyword>
<proteinExistence type="inferred from homology"/>
<keyword evidence="4" id="KW-0964">Secreted</keyword>
<evidence type="ECO:0000256" key="1">
    <source>
        <dbReference type="ARBA" id="ARBA00004340"/>
    </source>
</evidence>
<dbReference type="GO" id="GO:0005576">
    <property type="term" value="C:extracellular region"/>
    <property type="evidence" value="ECO:0007669"/>
    <property type="project" value="UniProtKB-SubCell"/>
</dbReference>
<evidence type="ECO:0000313" key="9">
    <source>
        <dbReference type="Proteomes" id="UP000002640"/>
    </source>
</evidence>
<dbReference type="InParanoid" id="G4ZA55"/>
<keyword evidence="5" id="KW-0732">Signal</keyword>